<reference evidence="1 2" key="1">
    <citation type="submission" date="2017-08" db="EMBL/GenBank/DDBJ databases">
        <title>Infants hospitalized years apart are colonized by the same room-sourced microbial strains.</title>
        <authorList>
            <person name="Brooks B."/>
            <person name="Olm M.R."/>
            <person name="Firek B.A."/>
            <person name="Baker R."/>
            <person name="Thomas B.C."/>
            <person name="Morowitz M.J."/>
            <person name="Banfield J.F."/>
        </authorList>
    </citation>
    <scope>NUCLEOTIDE SEQUENCE [LARGE SCALE GENOMIC DNA]</scope>
    <source>
        <strain evidence="1">S2_005_003_R2_41</strain>
    </source>
</reference>
<sequence length="102" mass="10960">MTLDYLVFDYSEGDDDTGLFDALATVAPERAAAVQAEIDAVLDWAARFPGPRGPVEEGGAWDADLQASEEPGQPPRRSFTFSIGGVSAFCEAFRERFGDAVV</sequence>
<evidence type="ECO:0000313" key="1">
    <source>
        <dbReference type="EMBL" id="PZQ70006.1"/>
    </source>
</evidence>
<protein>
    <submittedName>
        <fullName evidence="1">Uncharacterized protein</fullName>
    </submittedName>
</protein>
<dbReference type="EMBL" id="QFPP01000282">
    <property type="protein sequence ID" value="PZQ70006.1"/>
    <property type="molecule type" value="Genomic_DNA"/>
</dbReference>
<accession>A0A2W5PX52</accession>
<dbReference type="Proteomes" id="UP000249135">
    <property type="component" value="Unassembled WGS sequence"/>
</dbReference>
<gene>
    <name evidence="1" type="ORF">DI563_18940</name>
</gene>
<organism evidence="1 2">
    <name type="scientific">Variovorax paradoxus</name>
    <dbReference type="NCBI Taxonomy" id="34073"/>
    <lineage>
        <taxon>Bacteria</taxon>
        <taxon>Pseudomonadati</taxon>
        <taxon>Pseudomonadota</taxon>
        <taxon>Betaproteobacteria</taxon>
        <taxon>Burkholderiales</taxon>
        <taxon>Comamonadaceae</taxon>
        <taxon>Variovorax</taxon>
    </lineage>
</organism>
<evidence type="ECO:0000313" key="2">
    <source>
        <dbReference type="Proteomes" id="UP000249135"/>
    </source>
</evidence>
<proteinExistence type="predicted"/>
<comment type="caution">
    <text evidence="1">The sequence shown here is derived from an EMBL/GenBank/DDBJ whole genome shotgun (WGS) entry which is preliminary data.</text>
</comment>
<name>A0A2W5PX52_VARPD</name>
<dbReference type="AlphaFoldDB" id="A0A2W5PX52"/>